<keyword evidence="4" id="KW-0067">ATP-binding</keyword>
<dbReference type="Gramene" id="EFJ25205">
    <property type="protein sequence ID" value="EFJ25205"/>
    <property type="gene ID" value="SELMODRAFT_99641"/>
</dbReference>
<dbReference type="Proteomes" id="UP000001514">
    <property type="component" value="Unassembled WGS sequence"/>
</dbReference>
<dbReference type="FunCoup" id="D8RR96">
    <property type="interactions" value="612"/>
</dbReference>
<keyword evidence="2" id="KW-0547">Nucleotide-binding</keyword>
<dbReference type="GO" id="GO:0005776">
    <property type="term" value="C:autophagosome"/>
    <property type="evidence" value="ECO:0000318"/>
    <property type="project" value="GO_Central"/>
</dbReference>
<dbReference type="GO" id="GO:0005829">
    <property type="term" value="C:cytosol"/>
    <property type="evidence" value="ECO:0000318"/>
    <property type="project" value="GO_Central"/>
</dbReference>
<dbReference type="Pfam" id="PF00069">
    <property type="entry name" value="Pkinase"/>
    <property type="match status" value="1"/>
</dbReference>
<dbReference type="SMART" id="SM00220">
    <property type="entry name" value="S_TKc"/>
    <property type="match status" value="1"/>
</dbReference>
<dbReference type="SUPFAM" id="SSF56112">
    <property type="entry name" value="Protein kinase-like (PK-like)"/>
    <property type="match status" value="1"/>
</dbReference>
<dbReference type="InterPro" id="IPR008271">
    <property type="entry name" value="Ser/Thr_kinase_AS"/>
</dbReference>
<dbReference type="GO" id="GO:0005737">
    <property type="term" value="C:cytoplasm"/>
    <property type="evidence" value="ECO:0000318"/>
    <property type="project" value="GO_Central"/>
</dbReference>
<dbReference type="GO" id="GO:0010506">
    <property type="term" value="P:regulation of autophagy"/>
    <property type="evidence" value="ECO:0000318"/>
    <property type="project" value="GO_Central"/>
</dbReference>
<reference evidence="6 7" key="1">
    <citation type="journal article" date="2011" name="Science">
        <title>The Selaginella genome identifies genetic changes associated with the evolution of vascular plants.</title>
        <authorList>
            <person name="Banks J.A."/>
            <person name="Nishiyama T."/>
            <person name="Hasebe M."/>
            <person name="Bowman J.L."/>
            <person name="Gribskov M."/>
            <person name="dePamphilis C."/>
            <person name="Albert V.A."/>
            <person name="Aono N."/>
            <person name="Aoyama T."/>
            <person name="Ambrose B.A."/>
            <person name="Ashton N.W."/>
            <person name="Axtell M.J."/>
            <person name="Barker E."/>
            <person name="Barker M.S."/>
            <person name="Bennetzen J.L."/>
            <person name="Bonawitz N.D."/>
            <person name="Chapple C."/>
            <person name="Cheng C."/>
            <person name="Correa L.G."/>
            <person name="Dacre M."/>
            <person name="DeBarry J."/>
            <person name="Dreyer I."/>
            <person name="Elias M."/>
            <person name="Engstrom E.M."/>
            <person name="Estelle M."/>
            <person name="Feng L."/>
            <person name="Finet C."/>
            <person name="Floyd S.K."/>
            <person name="Frommer W.B."/>
            <person name="Fujita T."/>
            <person name="Gramzow L."/>
            <person name="Gutensohn M."/>
            <person name="Harholt J."/>
            <person name="Hattori M."/>
            <person name="Heyl A."/>
            <person name="Hirai T."/>
            <person name="Hiwatashi Y."/>
            <person name="Ishikawa M."/>
            <person name="Iwata M."/>
            <person name="Karol K.G."/>
            <person name="Koehler B."/>
            <person name="Kolukisaoglu U."/>
            <person name="Kubo M."/>
            <person name="Kurata T."/>
            <person name="Lalonde S."/>
            <person name="Li K."/>
            <person name="Li Y."/>
            <person name="Litt A."/>
            <person name="Lyons E."/>
            <person name="Manning G."/>
            <person name="Maruyama T."/>
            <person name="Michael T.P."/>
            <person name="Mikami K."/>
            <person name="Miyazaki S."/>
            <person name="Morinaga S."/>
            <person name="Murata T."/>
            <person name="Mueller-Roeber B."/>
            <person name="Nelson D.R."/>
            <person name="Obara M."/>
            <person name="Oguri Y."/>
            <person name="Olmstead R.G."/>
            <person name="Onodera N."/>
            <person name="Petersen B.L."/>
            <person name="Pils B."/>
            <person name="Prigge M."/>
            <person name="Rensing S.A."/>
            <person name="Riano-Pachon D.M."/>
            <person name="Roberts A.W."/>
            <person name="Sato Y."/>
            <person name="Scheller H.V."/>
            <person name="Schulz B."/>
            <person name="Schulz C."/>
            <person name="Shakirov E.V."/>
            <person name="Shibagaki N."/>
            <person name="Shinohara N."/>
            <person name="Shippen D.E."/>
            <person name="Soerensen I."/>
            <person name="Sotooka R."/>
            <person name="Sugimoto N."/>
            <person name="Sugita M."/>
            <person name="Sumikawa N."/>
            <person name="Tanurdzic M."/>
            <person name="Theissen G."/>
            <person name="Ulvskov P."/>
            <person name="Wakazuki S."/>
            <person name="Weng J.K."/>
            <person name="Willats W.W."/>
            <person name="Wipf D."/>
            <person name="Wolf P.G."/>
            <person name="Yang L."/>
            <person name="Zimmer A.D."/>
            <person name="Zhu Q."/>
            <person name="Mitros T."/>
            <person name="Hellsten U."/>
            <person name="Loque D."/>
            <person name="Otillar R."/>
            <person name="Salamov A."/>
            <person name="Schmutz J."/>
            <person name="Shapiro H."/>
            <person name="Lindquist E."/>
            <person name="Lucas S."/>
            <person name="Rokhsar D."/>
            <person name="Grigoriev I.V."/>
        </authorList>
    </citation>
    <scope>NUCLEOTIDE SEQUENCE [LARGE SCALE GENOMIC DNA]</scope>
</reference>
<evidence type="ECO:0000256" key="4">
    <source>
        <dbReference type="ARBA" id="ARBA00022840"/>
    </source>
</evidence>
<evidence type="ECO:0000259" key="5">
    <source>
        <dbReference type="PROSITE" id="PS50011"/>
    </source>
</evidence>
<dbReference type="EMBL" id="GL377587">
    <property type="protein sequence ID" value="EFJ25205.1"/>
    <property type="molecule type" value="Genomic_DNA"/>
</dbReference>
<dbReference type="InterPro" id="IPR011009">
    <property type="entry name" value="Kinase-like_dom_sf"/>
</dbReference>
<organism evidence="7">
    <name type="scientific">Selaginella moellendorffii</name>
    <name type="common">Spikemoss</name>
    <dbReference type="NCBI Taxonomy" id="88036"/>
    <lineage>
        <taxon>Eukaryota</taxon>
        <taxon>Viridiplantae</taxon>
        <taxon>Streptophyta</taxon>
        <taxon>Embryophyta</taxon>
        <taxon>Tracheophyta</taxon>
        <taxon>Lycopodiopsida</taxon>
        <taxon>Selaginellales</taxon>
        <taxon>Selaginellaceae</taxon>
        <taxon>Selaginella</taxon>
    </lineage>
</organism>
<proteinExistence type="predicted"/>
<protein>
    <recommendedName>
        <fullName evidence="5">Protein kinase domain-containing protein</fullName>
    </recommendedName>
</protein>
<evidence type="ECO:0000256" key="1">
    <source>
        <dbReference type="ARBA" id="ARBA00022679"/>
    </source>
</evidence>
<name>D8RR96_SELML</name>
<dbReference type="PROSITE" id="PS00108">
    <property type="entry name" value="PROTEIN_KINASE_ST"/>
    <property type="match status" value="1"/>
</dbReference>
<feature type="non-terminal residue" evidence="6">
    <location>
        <position position="1"/>
    </location>
</feature>
<dbReference type="GO" id="GO:0016020">
    <property type="term" value="C:membrane"/>
    <property type="evidence" value="ECO:0000318"/>
    <property type="project" value="GO_Central"/>
</dbReference>
<dbReference type="eggNOG" id="KOG0595">
    <property type="taxonomic scope" value="Eukaryota"/>
</dbReference>
<evidence type="ECO:0000256" key="2">
    <source>
        <dbReference type="ARBA" id="ARBA00022741"/>
    </source>
</evidence>
<dbReference type="InParanoid" id="D8RR96"/>
<dbReference type="PANTHER" id="PTHR24348">
    <property type="entry name" value="SERINE/THREONINE-PROTEIN KINASE UNC-51-RELATED"/>
    <property type="match status" value="1"/>
</dbReference>
<dbReference type="GO" id="GO:0005524">
    <property type="term" value="F:ATP binding"/>
    <property type="evidence" value="ECO:0007669"/>
    <property type="project" value="UniProtKB-KW"/>
</dbReference>
<keyword evidence="3" id="KW-0418">Kinase</keyword>
<dbReference type="HOGENOM" id="CLU_1811217_0_0_1"/>
<dbReference type="InterPro" id="IPR045269">
    <property type="entry name" value="Atg1-like"/>
</dbReference>
<evidence type="ECO:0000256" key="3">
    <source>
        <dbReference type="ARBA" id="ARBA00022777"/>
    </source>
</evidence>
<dbReference type="STRING" id="88036.D8RR96"/>
<dbReference type="PROSITE" id="PS50011">
    <property type="entry name" value="PROTEIN_KINASE_DOM"/>
    <property type="match status" value="1"/>
</dbReference>
<dbReference type="InterPro" id="IPR000719">
    <property type="entry name" value="Prot_kinase_dom"/>
</dbReference>
<dbReference type="GO" id="GO:0000045">
    <property type="term" value="P:autophagosome assembly"/>
    <property type="evidence" value="ECO:0000318"/>
    <property type="project" value="GO_Central"/>
</dbReference>
<evidence type="ECO:0000313" key="6">
    <source>
        <dbReference type="EMBL" id="EFJ25205.1"/>
    </source>
</evidence>
<keyword evidence="1" id="KW-0808">Transferase</keyword>
<accession>D8RR96</accession>
<dbReference type="Gene3D" id="1.10.510.10">
    <property type="entry name" value="Transferase(Phosphotransferase) domain 1"/>
    <property type="match status" value="1"/>
</dbReference>
<dbReference type="GO" id="GO:0004674">
    <property type="term" value="F:protein serine/threonine kinase activity"/>
    <property type="evidence" value="ECO:0000318"/>
    <property type="project" value="GO_Central"/>
</dbReference>
<dbReference type="PANTHER" id="PTHR24348:SF22">
    <property type="entry name" value="NON-SPECIFIC SERINE_THREONINE PROTEIN KINASE"/>
    <property type="match status" value="1"/>
</dbReference>
<dbReference type="GO" id="GO:0000407">
    <property type="term" value="C:phagophore assembly site"/>
    <property type="evidence" value="ECO:0000318"/>
    <property type="project" value="GO_Central"/>
</dbReference>
<feature type="non-terminal residue" evidence="6">
    <location>
        <position position="143"/>
    </location>
</feature>
<keyword evidence="7" id="KW-1185">Reference proteome</keyword>
<evidence type="ECO:0000313" key="7">
    <source>
        <dbReference type="Proteomes" id="UP000001514"/>
    </source>
</evidence>
<dbReference type="KEGG" id="smo:SELMODRAFT_99641"/>
<dbReference type="AlphaFoldDB" id="D8RR96"/>
<feature type="domain" description="Protein kinase" evidence="5">
    <location>
        <begin position="1"/>
        <end position="143"/>
    </location>
</feature>
<gene>
    <name evidence="6" type="ORF">SELMODRAFT_99641</name>
</gene>
<sequence length="143" mass="16281">KLSAGVARTIMLQLAAALQELRRMNLIHRDLKPHNLLLKNKVAPGSKGMAQTMCGTYLYMAPEVISHNKYDAKADLWSVGVMLYQMITGRRPFEACSSEDLVCKLGNKVQFRGEDCWDPDCRDLCEGLLRKNPLERISFEEFF</sequence>